<evidence type="ECO:0000256" key="3">
    <source>
        <dbReference type="ARBA" id="ARBA00023277"/>
    </source>
</evidence>
<keyword evidence="2" id="KW-0479">Metal-binding</keyword>
<dbReference type="PANTHER" id="PTHR43434">
    <property type="entry name" value="PHOSPHOGLYCOLATE PHOSPHATASE"/>
    <property type="match status" value="1"/>
</dbReference>
<dbReference type="SFLD" id="SFLDG01129">
    <property type="entry name" value="C1.5:_HAD__Beta-PGM__Phosphata"/>
    <property type="match status" value="1"/>
</dbReference>
<evidence type="ECO:0000256" key="2">
    <source>
        <dbReference type="ARBA" id="ARBA00022723"/>
    </source>
</evidence>
<dbReference type="EMBL" id="CP077077">
    <property type="protein sequence ID" value="QXH57275.1"/>
    <property type="molecule type" value="Genomic_DNA"/>
</dbReference>
<evidence type="ECO:0000313" key="5">
    <source>
        <dbReference type="Proteomes" id="UP000824010"/>
    </source>
</evidence>
<protein>
    <submittedName>
        <fullName evidence="4">HAD family hydrolase</fullName>
    </submittedName>
</protein>
<dbReference type="Proteomes" id="UP000824010">
    <property type="component" value="Chromosome"/>
</dbReference>
<proteinExistence type="inferred from homology"/>
<dbReference type="Pfam" id="PF00702">
    <property type="entry name" value="Hydrolase"/>
    <property type="match status" value="1"/>
</dbReference>
<sequence length="293" mass="34136">MRITKKVLITDLDNTLFDWVELWVRCFSAMLDEIVTISGVSREQLLPEIRTVHQRHGTSEYSFLIEELPSLQRFLAGRNALEVFSQAIDAFRAKRKEYLVLYPGVSEVLNELKNNGVLIIGYTESMAFYSNYRVRHLGLDGVFDYIFCPEDHIVPENIEEIRRYPAENYELKLTRQHYTPKGSKKPDVDVLQWIVSDLKLTADECVYVGDSLMKDIAMANDCGIDSVWAKYGVAHRREEYRLLQDVTHWTSAEVEREQRISARDDVFPRYTLEEGFLGLLEIFDFKKFEGVRS</sequence>
<dbReference type="GO" id="GO:0016787">
    <property type="term" value="F:hydrolase activity"/>
    <property type="evidence" value="ECO:0007669"/>
    <property type="project" value="UniProtKB-KW"/>
</dbReference>
<dbReference type="RefSeq" id="WP_217868202.1">
    <property type="nucleotide sequence ID" value="NZ_CP077077.1"/>
</dbReference>
<evidence type="ECO:0000256" key="1">
    <source>
        <dbReference type="ARBA" id="ARBA00006171"/>
    </source>
</evidence>
<keyword evidence="3" id="KW-0119">Carbohydrate metabolism</keyword>
<keyword evidence="5" id="KW-1185">Reference proteome</keyword>
<name>A0ABX8NMM0_9PSED</name>
<comment type="similarity">
    <text evidence="1">Belongs to the HAD-like hydrolase superfamily. CbbY/CbbZ/Gph/YieH family.</text>
</comment>
<keyword evidence="4" id="KW-0378">Hydrolase</keyword>
<evidence type="ECO:0000313" key="4">
    <source>
        <dbReference type="EMBL" id="QXH57275.1"/>
    </source>
</evidence>
<dbReference type="SFLD" id="SFLDS00003">
    <property type="entry name" value="Haloacid_Dehalogenase"/>
    <property type="match status" value="1"/>
</dbReference>
<dbReference type="PANTHER" id="PTHR43434:SF1">
    <property type="entry name" value="PHOSPHOGLYCOLATE PHOSPHATASE"/>
    <property type="match status" value="1"/>
</dbReference>
<accession>A0ABX8NMM0</accession>
<reference evidence="4 5" key="1">
    <citation type="journal article" date="2021" name="Microorganisms">
        <title>The Ever-Expanding Pseudomonas Genus: Description of 43 New Species and Partition of the Pseudomonas putida Group.</title>
        <authorList>
            <person name="Girard L."/>
            <person name="Lood C."/>
            <person name="Hofte M."/>
            <person name="Vandamme P."/>
            <person name="Rokni-Zadeh H."/>
            <person name="van Noort V."/>
            <person name="Lavigne R."/>
            <person name="De Mot R."/>
        </authorList>
    </citation>
    <scope>NUCLEOTIDE SEQUENCE [LARGE SCALE GENOMIC DNA]</scope>
    <source>
        <strain evidence="4 5">COW77</strain>
    </source>
</reference>
<dbReference type="InterPro" id="IPR050155">
    <property type="entry name" value="HAD-like_hydrolase_sf"/>
</dbReference>
<gene>
    <name evidence="4" type="ORF">KSS90_03470</name>
</gene>
<organism evidence="4 5">
    <name type="scientific">Pseudomonas maumuensis</name>
    <dbReference type="NCBI Taxonomy" id="2842354"/>
    <lineage>
        <taxon>Bacteria</taxon>
        <taxon>Pseudomonadati</taxon>
        <taxon>Pseudomonadota</taxon>
        <taxon>Gammaproteobacteria</taxon>
        <taxon>Pseudomonadales</taxon>
        <taxon>Pseudomonadaceae</taxon>
        <taxon>Pseudomonas</taxon>
    </lineage>
</organism>